<gene>
    <name evidence="1" type="ordered locus">BARCL_0062</name>
</gene>
<sequence length="33" mass="4041">MLKQRDEMLNISNYEKEENDCESTVDKFLFEIE</sequence>
<accession>E6YFV5</accession>
<dbReference type="Proteomes" id="UP000009101">
    <property type="component" value="Chromosome"/>
</dbReference>
<proteinExistence type="predicted"/>
<keyword evidence="2" id="KW-1185">Reference proteome</keyword>
<dbReference type="EMBL" id="FN645454">
    <property type="protein sequence ID" value="CBI75743.1"/>
    <property type="molecule type" value="Genomic_DNA"/>
</dbReference>
<dbReference type="AlphaFoldDB" id="E6YFV5"/>
<organism evidence="1 2">
    <name type="scientific">Bartonella clarridgeiae (strain CCUG 45776 / CIP 104772 / 73)</name>
    <dbReference type="NCBI Taxonomy" id="696125"/>
    <lineage>
        <taxon>Bacteria</taxon>
        <taxon>Pseudomonadati</taxon>
        <taxon>Pseudomonadota</taxon>
        <taxon>Alphaproteobacteria</taxon>
        <taxon>Hyphomicrobiales</taxon>
        <taxon>Bartonellaceae</taxon>
        <taxon>Bartonella</taxon>
    </lineage>
</organism>
<reference evidence="2" key="1">
    <citation type="submission" date="2009-11" db="EMBL/GenBank/DDBJ databases">
        <title>Genome sequencing of Bartonella species and comparative genomics.</title>
        <authorList>
            <person name="Engel P."/>
            <person name="Salzburger W."/>
            <person name="Marius L."/>
            <person name="Chao-Chin C."/>
            <person name="Soichi M."/>
            <person name="Christa L."/>
            <person name="Alexandra C."/>
            <person name="Aurelie L."/>
            <person name="Claudine M."/>
            <person name="Stephan S.C."/>
            <person name="Christoph D."/>
        </authorList>
    </citation>
    <scope>NUCLEOTIDE SEQUENCE [LARGE SCALE GENOMIC DNA]</scope>
    <source>
        <strain evidence="2">CIP 104772 / 73</strain>
    </source>
</reference>
<evidence type="ECO:0000313" key="1">
    <source>
        <dbReference type="EMBL" id="CBI75743.1"/>
    </source>
</evidence>
<dbReference type="KEGG" id="bcd:BARCL_0062"/>
<name>E6YFV5_BARC7</name>
<protein>
    <submittedName>
        <fullName evidence="1">Uncharacterized protein</fullName>
    </submittedName>
</protein>
<dbReference type="HOGENOM" id="CLU_3380691_0_0_5"/>
<reference evidence="1 2" key="2">
    <citation type="journal article" date="2011" name="PLoS Genet.">
        <title>Parallel evolution of a type IV secretion system in radiating lineages of the host-restricted bacterial pathogen Bartonella.</title>
        <authorList>
            <person name="Engel P."/>
            <person name="Salzburger W."/>
            <person name="Liesch M."/>
            <person name="Chang C.C."/>
            <person name="Maruyama S."/>
            <person name="Lanz C."/>
            <person name="Calteau A."/>
            <person name="Lajus A."/>
            <person name="Medigue C."/>
            <person name="Schuster S.C."/>
            <person name="Dehio C."/>
        </authorList>
    </citation>
    <scope>NUCLEOTIDE SEQUENCE [LARGE SCALE GENOMIC DNA]</scope>
    <source>
        <strain evidence="2">CIP 104772 / 73</strain>
    </source>
</reference>
<evidence type="ECO:0000313" key="2">
    <source>
        <dbReference type="Proteomes" id="UP000009101"/>
    </source>
</evidence>